<organism evidence="2">
    <name type="scientific">Fructobacillus tropaeoli</name>
    <dbReference type="NCBI Taxonomy" id="709323"/>
    <lineage>
        <taxon>Bacteria</taxon>
        <taxon>Bacillati</taxon>
        <taxon>Bacillota</taxon>
        <taxon>Bacilli</taxon>
        <taxon>Lactobacillales</taxon>
        <taxon>Lactobacillaceae</taxon>
        <taxon>Fructobacillus</taxon>
    </lineage>
</organism>
<dbReference type="Proteomes" id="UP000064514">
    <property type="component" value="Unassembled WGS sequence"/>
</dbReference>
<name>A0A3F3GY07_9LACO</name>
<dbReference type="STRING" id="709323.GCA_001047135_00066"/>
<gene>
    <name evidence="2" type="ORF">FTRO_0010670</name>
</gene>
<evidence type="ECO:0000313" key="2">
    <source>
        <dbReference type="EMBL" id="GAP03524.1"/>
    </source>
</evidence>
<reference evidence="2" key="1">
    <citation type="journal article" date="2015" name="BMC Genomics">
        <title>Comparative genomics of Fructobacillus spp. and Leuconostoc spp. reveals niche-specific evolution of Fructobacillus spp.</title>
        <authorList>
            <person name="Endo A."/>
            <person name="Tanizawa Y."/>
            <person name="Tanaka N."/>
            <person name="Maeno S."/>
            <person name="Kumar H."/>
            <person name="Shiwa Y."/>
            <person name="Okada S."/>
            <person name="Yoshikawa H."/>
            <person name="Dicks L."/>
            <person name="Nakagawa J."/>
            <person name="Arita M."/>
        </authorList>
    </citation>
    <scope>NUCLEOTIDE SEQUENCE [LARGE SCALE GENOMIC DNA]</scope>
    <source>
        <strain evidence="2">F214-1</strain>
    </source>
</reference>
<feature type="coiled-coil region" evidence="1">
    <location>
        <begin position="467"/>
        <end position="494"/>
    </location>
</feature>
<dbReference type="EMBL" id="DF968078">
    <property type="protein sequence ID" value="GAP03524.1"/>
    <property type="molecule type" value="Genomic_DNA"/>
</dbReference>
<sequence>MATGLTNIAATHQAGTAVADQQQAAVSVLQGLAKQAVTAINTDITLLTSQQQSQVSQVNQALANAEATIQADDNAQVIQNDQATATSQINAIHTPGQALDQQQASALAQLETTNDQVLAAITGDVTLTDTVSSQQKSALATVYTSAQDQLHQATNAQAVADQLAQQTTNLQASYQPGDTIANQIATAQSNLKAVQDGLENDIQGDVTLLDVEKASQWAQAQSDYKKAQASLAKLTTAQTILDQFNQAKGQLNSDHVAGVALDQQQSNAVAALTSQSKQTKADIAADATLTTALQIAQGQAVDQSNDTYATLIGQATTAQAVADQKATDLAAIKADHQVGEAVSIQAQAAIAALTKLASQIANAISLDATLTDRQEASQRAQVHADLQEAQKKLQGAQTAQAVADLQNQYQERLNADHQSASSLSDQLLQAQNSLSDYANRLQGQITSDPTLLTSEQTAQTGAVSTALAQKKTDLANATTSAQALQDALTQAEKNLDRLHQPGLDLPTQIANASQTLTGVAKSTNQAITNDVTLTESARQAQRDAVTQLVAQAQADFNNETTAQQLADRLAQANNDVANAHQAAQPLPDQKKTALGQLQATYQATQKAINSDVTLTNAVKASQLTTLDSNYSLGQTAINNFTSAQLVSDTQFSWSQKLNNSHVVGKDLDSQRVDAKTAIKTQYTATLTALSNDKTLLTADNQTQTTNVNNAYDQAVASLAVNQTADAQSIQDAVAAGKAAIQAAYMPGTSLADQQKAATGVVNQAAEAVISEISDDVTLTVSAVETQSQAVTDAASVLLKKITTATDAQTIANTITNVQNVLSALHTAGQPVNSQQKAANTAVNGAGDSTNQAINGDATLSKAEKAAQKAAVAQIIQAAISKINAGTKAAQIEADKNQAIQDINAAHQRGQAISNQQAAVITVLQAEVMKVKGLIENDGTLPEAERTSQKAAVDDDYNLAEAAVNKAQTADDINTAQVNGINSIDADYKTGDDIALQKQAAVESLRDEAQKVQAAVQSDPTLDTATINNQITALQAARDAAIAKINVSDTQTADQIDTAKNDGVTAIDNSHVVGTDLPTQVQNALSQLQALDTAVTSSINTDNTLTNATKQKQNQNLATAYQDAQTNVKKAVNSQQVADAITNAQLAMEQAYVVGTSVDNQRANALNQLQNLAQGFKALINIDPTLTNADKQSQAQDLAQAVTAAQTALSAPNTPDAQSIADALSQANQNLAVTHVSSTSVSDRITDAKAQLDQELQAIDGVIDGDVTLLATQKSAQKSAVQDAHDRAVASFVSSFLMDAQTVQDRLNVGLKAVDAAHTSGTDLTKQQNRAIDELTQTAKNTKRDITSDNTLIEVERTHQRVLIDQSLADATKALQGAKDADSVQSVQNQYDPQIAADHQVGTPLTVIRP</sequence>
<accession>A0A3F3GY07</accession>
<protein>
    <recommendedName>
        <fullName evidence="3">Cell surface protein</fullName>
    </recommendedName>
</protein>
<evidence type="ECO:0008006" key="3">
    <source>
        <dbReference type="Google" id="ProtNLM"/>
    </source>
</evidence>
<keyword evidence="1" id="KW-0175">Coiled coil</keyword>
<proteinExistence type="predicted"/>
<evidence type="ECO:0000256" key="1">
    <source>
        <dbReference type="SAM" id="Coils"/>
    </source>
</evidence>